<dbReference type="EMBL" id="AEUN01000557">
    <property type="protein sequence ID" value="EHJ06694.1"/>
    <property type="molecule type" value="Genomic_DNA"/>
</dbReference>
<sequence length="89" mass="10413">MSNDKDQTISTKISFWGNLIAVVSFVLLFMSIFINYIHPMPFIKSFTYIFRYLIILGFFIMTIPDVIDKNTKKIILDIVIIIAFIFLLL</sequence>
<keyword evidence="1" id="KW-0472">Membrane</keyword>
<keyword evidence="3" id="KW-1185">Reference proteome</keyword>
<reference evidence="2 3" key="1">
    <citation type="journal article" date="2012" name="BMC Genomics">
        <title>Comparative genomic analysis of the genus Staphylococcus including Staphylococcus aureus and its newly described sister species Staphylococcus simiae.</title>
        <authorList>
            <person name="Suzuki H."/>
            <person name="Lefebure T."/>
            <person name="Pavinski Bitar P."/>
            <person name="Stanhope M.J."/>
        </authorList>
    </citation>
    <scope>NUCLEOTIDE SEQUENCE [LARGE SCALE GENOMIC DNA]</scope>
    <source>
        <strain evidence="2 3">CCM 7213</strain>
    </source>
</reference>
<proteinExistence type="predicted"/>
<dbReference type="Proteomes" id="UP000005413">
    <property type="component" value="Unassembled WGS sequence"/>
</dbReference>
<dbReference type="AlphaFoldDB" id="G5JM98"/>
<comment type="caution">
    <text evidence="2">The sequence shown here is derived from an EMBL/GenBank/DDBJ whole genome shotgun (WGS) entry which is preliminary data.</text>
</comment>
<keyword evidence="1" id="KW-1133">Transmembrane helix</keyword>
<name>G5JM98_9STAP</name>
<gene>
    <name evidence="2" type="ORF">SS7213T_13117</name>
</gene>
<organism evidence="2 3">
    <name type="scientific">Staphylococcus simiae CCM 7213 = CCUG 51256</name>
    <dbReference type="NCBI Taxonomy" id="911238"/>
    <lineage>
        <taxon>Bacteria</taxon>
        <taxon>Bacillati</taxon>
        <taxon>Bacillota</taxon>
        <taxon>Bacilli</taxon>
        <taxon>Bacillales</taxon>
        <taxon>Staphylococcaceae</taxon>
        <taxon>Staphylococcus</taxon>
    </lineage>
</organism>
<evidence type="ECO:0000313" key="3">
    <source>
        <dbReference type="Proteomes" id="UP000005413"/>
    </source>
</evidence>
<keyword evidence="1" id="KW-0812">Transmembrane</keyword>
<dbReference type="RefSeq" id="WP_002465296.1">
    <property type="nucleotide sequence ID" value="NZ_AEUN01000557.1"/>
</dbReference>
<protein>
    <submittedName>
        <fullName evidence="2">Uncharacterized protein</fullName>
    </submittedName>
</protein>
<evidence type="ECO:0000313" key="2">
    <source>
        <dbReference type="EMBL" id="EHJ06694.1"/>
    </source>
</evidence>
<evidence type="ECO:0000256" key="1">
    <source>
        <dbReference type="SAM" id="Phobius"/>
    </source>
</evidence>
<feature type="transmembrane region" description="Helical" evidence="1">
    <location>
        <begin position="15"/>
        <end position="37"/>
    </location>
</feature>
<accession>G5JM98</accession>
<feature type="transmembrane region" description="Helical" evidence="1">
    <location>
        <begin position="49"/>
        <end position="67"/>
    </location>
</feature>
<feature type="transmembrane region" description="Helical" evidence="1">
    <location>
        <begin position="73"/>
        <end position="88"/>
    </location>
</feature>
<dbReference type="PATRIC" id="fig|911238.3.peg.2324"/>